<dbReference type="SMART" id="SM00539">
    <property type="entry name" value="NIDO"/>
    <property type="match status" value="1"/>
</dbReference>
<feature type="chain" id="PRO_5029627900" evidence="2">
    <location>
        <begin position="19"/>
        <end position="373"/>
    </location>
</feature>
<feature type="signal peptide" evidence="2">
    <location>
        <begin position="1"/>
        <end position="18"/>
    </location>
</feature>
<dbReference type="PANTHER" id="PTHR13802:SF52">
    <property type="entry name" value="MUCIN-4"/>
    <property type="match status" value="1"/>
</dbReference>
<proteinExistence type="predicted"/>
<dbReference type="GeneID" id="136819302"/>
<feature type="domain" description="NIDO" evidence="4">
    <location>
        <begin position="111"/>
        <end position="263"/>
    </location>
</feature>
<evidence type="ECO:0000259" key="3">
    <source>
        <dbReference type="PROSITE" id="PS50940"/>
    </source>
</evidence>
<feature type="domain" description="Chitin-binding type-2" evidence="3">
    <location>
        <begin position="267"/>
        <end position="322"/>
    </location>
</feature>
<dbReference type="Proteomes" id="UP000594262">
    <property type="component" value="Unplaced"/>
</dbReference>
<accession>A0A7M5VEG0</accession>
<evidence type="ECO:0000256" key="1">
    <source>
        <dbReference type="ARBA" id="ARBA00023157"/>
    </source>
</evidence>
<evidence type="ECO:0000256" key="2">
    <source>
        <dbReference type="SAM" id="SignalP"/>
    </source>
</evidence>
<name>A0A7M5VEG0_9CNID</name>
<dbReference type="OrthoDB" id="5971801at2759"/>
<evidence type="ECO:0000313" key="5">
    <source>
        <dbReference type="EnsemblMetazoa" id="CLYHEMP011714.1"/>
    </source>
</evidence>
<dbReference type="EnsemblMetazoa" id="CLYHEMT011714.1">
    <property type="protein sequence ID" value="CLYHEMP011714.1"/>
    <property type="gene ID" value="CLYHEMG011714"/>
</dbReference>
<dbReference type="GO" id="GO:0008061">
    <property type="term" value="F:chitin binding"/>
    <property type="evidence" value="ECO:0007669"/>
    <property type="project" value="InterPro"/>
</dbReference>
<evidence type="ECO:0000313" key="6">
    <source>
        <dbReference type="Proteomes" id="UP000594262"/>
    </source>
</evidence>
<dbReference type="GO" id="GO:0005576">
    <property type="term" value="C:extracellular region"/>
    <property type="evidence" value="ECO:0007669"/>
    <property type="project" value="InterPro"/>
</dbReference>
<dbReference type="PANTHER" id="PTHR13802">
    <property type="entry name" value="MUCIN 4-RELATED"/>
    <property type="match status" value="1"/>
</dbReference>
<dbReference type="GO" id="GO:0007160">
    <property type="term" value="P:cell-matrix adhesion"/>
    <property type="evidence" value="ECO:0007669"/>
    <property type="project" value="InterPro"/>
</dbReference>
<reference evidence="5" key="1">
    <citation type="submission" date="2021-01" db="UniProtKB">
        <authorList>
            <consortium name="EnsemblMetazoa"/>
        </authorList>
    </citation>
    <scope>IDENTIFICATION</scope>
</reference>
<dbReference type="Pfam" id="PF01607">
    <property type="entry name" value="CBM_14"/>
    <property type="match status" value="1"/>
</dbReference>
<dbReference type="InterPro" id="IPR002557">
    <property type="entry name" value="Chitin-bd_dom"/>
</dbReference>
<keyword evidence="2" id="KW-0732">Signal</keyword>
<dbReference type="AlphaFoldDB" id="A0A7M5VEG0"/>
<organism evidence="5 6">
    <name type="scientific">Clytia hemisphaerica</name>
    <dbReference type="NCBI Taxonomy" id="252671"/>
    <lineage>
        <taxon>Eukaryota</taxon>
        <taxon>Metazoa</taxon>
        <taxon>Cnidaria</taxon>
        <taxon>Hydrozoa</taxon>
        <taxon>Hydroidolina</taxon>
        <taxon>Leptothecata</taxon>
        <taxon>Obeliida</taxon>
        <taxon>Clytiidae</taxon>
        <taxon>Clytia</taxon>
    </lineage>
</organism>
<dbReference type="PROSITE" id="PS51220">
    <property type="entry name" value="NIDO"/>
    <property type="match status" value="1"/>
</dbReference>
<protein>
    <submittedName>
        <fullName evidence="5">Uncharacterized protein</fullName>
    </submittedName>
</protein>
<dbReference type="RefSeq" id="XP_066931648.1">
    <property type="nucleotide sequence ID" value="XM_067075547.1"/>
</dbReference>
<keyword evidence="1" id="KW-1015">Disulfide bond</keyword>
<dbReference type="SUPFAM" id="SSF57625">
    <property type="entry name" value="Invertebrate chitin-binding proteins"/>
    <property type="match status" value="1"/>
</dbReference>
<evidence type="ECO:0000259" key="4">
    <source>
        <dbReference type="PROSITE" id="PS51220"/>
    </source>
</evidence>
<dbReference type="Pfam" id="PF06119">
    <property type="entry name" value="NIDO"/>
    <property type="match status" value="1"/>
</dbReference>
<dbReference type="PROSITE" id="PS50940">
    <property type="entry name" value="CHIT_BIND_II"/>
    <property type="match status" value="1"/>
</dbReference>
<dbReference type="InterPro" id="IPR003886">
    <property type="entry name" value="NIDO_dom"/>
</dbReference>
<sequence>MMSIKLVALCALLPAIFTIPGISINDMFAYGPNNGDNGNSYHGIEAAAFLDGFETVDVPNNLPSVRWGGKDLGRRAFINFNGHITFGNNHRNQDPATIQNLDASITAIFYPFYSDNDIRRPDGMLYYRLSTQASDLSLANTLIRGRNFVGFTTRYCIIATWHKNKYYIGTGDKADPNRQQENTYQAALCVGDSDSHIIYHYNEMNWDKSEDPDSSDSRIGWLVKGVTDSSLASWVSPYSGQTDAYASQATQSNVGVAGRWMRSTVAVGPCVNLADGLYQVSCQQYRECCGKAEQAVRTCPVGTNFHPTLKRCIDTKNYNCGGAANLCDSFALNGNFADTSTTALDDYIRCKNGIGHKLKCPFGIVFGSSAICN</sequence>
<dbReference type="InterPro" id="IPR036508">
    <property type="entry name" value="Chitin-bd_dom_sf"/>
</dbReference>
<dbReference type="InterPro" id="IPR051495">
    <property type="entry name" value="Epithelial_Barrier/Signaling"/>
</dbReference>
<keyword evidence="6" id="KW-1185">Reference proteome</keyword>